<accession>A0A922HS65</accession>
<sequence>MNIDFSEESNSIYSCHSLLTLNIKGNSADDNGTFNCDDNEAAATAATAYGDVVHVSGFNAANAAAAVDDGGEFAATVVDVVVVDGGDKSGSPDVVDDIERNGLPVSVRNKCDNGFDLIVVAVVESFCGPIKCSIENDCFANDDVFDVFVIFDSISLLSICNDDDHHHGDEQMMSFNVSIFSSELCIAINVNDM</sequence>
<evidence type="ECO:0000313" key="2">
    <source>
        <dbReference type="Proteomes" id="UP000790347"/>
    </source>
</evidence>
<organism evidence="1 2">
    <name type="scientific">Dermatophagoides farinae</name>
    <name type="common">American house dust mite</name>
    <dbReference type="NCBI Taxonomy" id="6954"/>
    <lineage>
        <taxon>Eukaryota</taxon>
        <taxon>Metazoa</taxon>
        <taxon>Ecdysozoa</taxon>
        <taxon>Arthropoda</taxon>
        <taxon>Chelicerata</taxon>
        <taxon>Arachnida</taxon>
        <taxon>Acari</taxon>
        <taxon>Acariformes</taxon>
        <taxon>Sarcoptiformes</taxon>
        <taxon>Astigmata</taxon>
        <taxon>Psoroptidia</taxon>
        <taxon>Analgoidea</taxon>
        <taxon>Pyroglyphidae</taxon>
        <taxon>Dermatophagoidinae</taxon>
        <taxon>Dermatophagoides</taxon>
    </lineage>
</organism>
<name>A0A922HS65_DERFA</name>
<dbReference type="EMBL" id="ASGP02000005">
    <property type="protein sequence ID" value="KAH9506325.1"/>
    <property type="molecule type" value="Genomic_DNA"/>
</dbReference>
<evidence type="ECO:0000313" key="1">
    <source>
        <dbReference type="EMBL" id="KAH9506325.1"/>
    </source>
</evidence>
<gene>
    <name evidence="1" type="ORF">DERF_011063</name>
</gene>
<comment type="caution">
    <text evidence="1">The sequence shown here is derived from an EMBL/GenBank/DDBJ whole genome shotgun (WGS) entry which is preliminary data.</text>
</comment>
<keyword evidence="2" id="KW-1185">Reference proteome</keyword>
<protein>
    <submittedName>
        <fullName evidence="1">Uncharacterized protein</fullName>
    </submittedName>
</protein>
<reference evidence="1" key="1">
    <citation type="submission" date="2013-05" db="EMBL/GenBank/DDBJ databases">
        <authorList>
            <person name="Yim A.K.Y."/>
            <person name="Chan T.F."/>
            <person name="Ji K.M."/>
            <person name="Liu X.Y."/>
            <person name="Zhou J.W."/>
            <person name="Li R.Q."/>
            <person name="Yang K.Y."/>
            <person name="Li J."/>
            <person name="Li M."/>
            <person name="Law P.T.W."/>
            <person name="Wu Y.L."/>
            <person name="Cai Z.L."/>
            <person name="Qin H."/>
            <person name="Bao Y."/>
            <person name="Leung R.K.K."/>
            <person name="Ng P.K.S."/>
            <person name="Zou J."/>
            <person name="Zhong X.J."/>
            <person name="Ran P.X."/>
            <person name="Zhong N.S."/>
            <person name="Liu Z.G."/>
            <person name="Tsui S.K.W."/>
        </authorList>
    </citation>
    <scope>NUCLEOTIDE SEQUENCE</scope>
    <source>
        <strain evidence="1">Derf</strain>
        <tissue evidence="1">Whole organism</tissue>
    </source>
</reference>
<dbReference type="AlphaFoldDB" id="A0A922HS65"/>
<dbReference type="Proteomes" id="UP000790347">
    <property type="component" value="Unassembled WGS sequence"/>
</dbReference>
<proteinExistence type="predicted"/>
<reference evidence="1" key="2">
    <citation type="journal article" date="2022" name="Res Sq">
        <title>Comparative Genomics Reveals Insights into the Divergent Evolution of Astigmatic Mites and Household Pest Adaptations.</title>
        <authorList>
            <person name="Xiong Q."/>
            <person name="Wan A.T.-Y."/>
            <person name="Liu X.-Y."/>
            <person name="Fung C.S.-H."/>
            <person name="Xiao X."/>
            <person name="Malainual N."/>
            <person name="Hou J."/>
            <person name="Wang L."/>
            <person name="Wang M."/>
            <person name="Yang K."/>
            <person name="Cui Y."/>
            <person name="Leung E."/>
            <person name="Nong W."/>
            <person name="Shin S.-K."/>
            <person name="Au S."/>
            <person name="Jeong K.Y."/>
            <person name="Chew F.T."/>
            <person name="Hui J."/>
            <person name="Leung T.F."/>
            <person name="Tungtrongchitr A."/>
            <person name="Zhong N."/>
            <person name="Liu Z."/>
            <person name="Tsui S."/>
        </authorList>
    </citation>
    <scope>NUCLEOTIDE SEQUENCE</scope>
    <source>
        <strain evidence="1">Derf</strain>
        <tissue evidence="1">Whole organism</tissue>
    </source>
</reference>